<dbReference type="EMBL" id="BTGD01000001">
    <property type="protein sequence ID" value="GMM54199.1"/>
    <property type="molecule type" value="Genomic_DNA"/>
</dbReference>
<dbReference type="Gene3D" id="3.40.960.10">
    <property type="entry name" value="VSR Endonuclease"/>
    <property type="match status" value="1"/>
</dbReference>
<protein>
    <submittedName>
        <fullName evidence="2">Uncharacterized protein</fullName>
    </submittedName>
</protein>
<comment type="caution">
    <text evidence="2">The sequence shown here is derived from an EMBL/GenBank/DDBJ whole genome shotgun (WGS) entry which is preliminary data.</text>
</comment>
<evidence type="ECO:0000256" key="1">
    <source>
        <dbReference type="SAM" id="MobiDB-lite"/>
    </source>
</evidence>
<sequence length="478" mass="54683">MSSNNSINPDDERRTMPDGTRLRMSNNEFRAKAREVHDDKYDYSMTMYAGKNGLITYGCEFHGFIEQKAGDHLSGYGCPLCGRNGTITRQHDTTETFIAKSLASKGERFTYERTVYVDREEDVIVTCVHHGDITVQPKKFLPAKIGCDACVTEGQRNRTITRSLYTNESFIAKIMDIFGEDYKYDQVEYTSSHGNVKMTCKVHGSFTQAARHLLNKKGCSKCASFQRWSSKGTDKFGGKYKYNILSFKTTNHDTIIKCEDHGFFTQNASEHTRAKMKTPCPVCNANSRLTTVEQFIRKARLRHGDTYGYDAVVLGPDNIRSLVRIFCRNCNLHFEQVANNHLAGNGCPVCCESFGERAVRVVLDSTEEEYVAQKRFDGLEDRGALRIDFFLPRLNLAIEFDGEQHFHPVERFGGESRFRAQQRKDGLKTDFCRSKRINFLRLKNVTTVQQEVAMMIRLIRNNPDKLLTMFYGDLQISD</sequence>
<gene>
    <name evidence="2" type="ORF">DAKH74_008150</name>
</gene>
<dbReference type="Proteomes" id="UP001377567">
    <property type="component" value="Unassembled WGS sequence"/>
</dbReference>
<reference evidence="2 3" key="1">
    <citation type="journal article" date="2023" name="Elife">
        <title>Identification of key yeast species and microbe-microbe interactions impacting larval growth of Drosophila in the wild.</title>
        <authorList>
            <person name="Mure A."/>
            <person name="Sugiura Y."/>
            <person name="Maeda R."/>
            <person name="Honda K."/>
            <person name="Sakurai N."/>
            <person name="Takahashi Y."/>
            <person name="Watada M."/>
            <person name="Katoh T."/>
            <person name="Gotoh A."/>
            <person name="Gotoh Y."/>
            <person name="Taniguchi I."/>
            <person name="Nakamura K."/>
            <person name="Hayashi T."/>
            <person name="Katayama T."/>
            <person name="Uemura T."/>
            <person name="Hattori Y."/>
        </authorList>
    </citation>
    <scope>NUCLEOTIDE SEQUENCE [LARGE SCALE GENOMIC DNA]</scope>
    <source>
        <strain evidence="2 3">KH-74</strain>
    </source>
</reference>
<name>A0AAV5RUJ4_MAUHU</name>
<evidence type="ECO:0000313" key="3">
    <source>
        <dbReference type="Proteomes" id="UP001377567"/>
    </source>
</evidence>
<dbReference type="AlphaFoldDB" id="A0AAV5RUJ4"/>
<accession>A0AAV5RUJ4</accession>
<keyword evidence="3" id="KW-1185">Reference proteome</keyword>
<proteinExistence type="predicted"/>
<organism evidence="2 3">
    <name type="scientific">Maudiozyma humilis</name>
    <name type="common">Sour dough yeast</name>
    <name type="synonym">Kazachstania humilis</name>
    <dbReference type="NCBI Taxonomy" id="51915"/>
    <lineage>
        <taxon>Eukaryota</taxon>
        <taxon>Fungi</taxon>
        <taxon>Dikarya</taxon>
        <taxon>Ascomycota</taxon>
        <taxon>Saccharomycotina</taxon>
        <taxon>Saccharomycetes</taxon>
        <taxon>Saccharomycetales</taxon>
        <taxon>Saccharomycetaceae</taxon>
        <taxon>Maudiozyma</taxon>
    </lineage>
</organism>
<evidence type="ECO:0000313" key="2">
    <source>
        <dbReference type="EMBL" id="GMM54199.1"/>
    </source>
</evidence>
<feature type="region of interest" description="Disordered" evidence="1">
    <location>
        <begin position="1"/>
        <end position="21"/>
    </location>
</feature>